<reference evidence="2 5" key="2">
    <citation type="submission" date="2018-11" db="EMBL/GenBank/DDBJ databases">
        <title>Proposal to divide the Flavobacteriaceae and reorganize its genera based on Amino Acid Identity values calculated from whole genome sequences.</title>
        <authorList>
            <person name="Nicholson A.C."/>
            <person name="Gulvik C.A."/>
            <person name="Whitney A.M."/>
            <person name="Humrighouse B.W."/>
            <person name="Bell M."/>
            <person name="Holmes B."/>
            <person name="Steigerwalt A.G."/>
            <person name="Villarma A."/>
            <person name="Sheth M."/>
            <person name="Batra D."/>
            <person name="Pryor J."/>
            <person name="Bernardet J.-F."/>
            <person name="Hugo C."/>
            <person name="Kampfer P."/>
            <person name="Newman J.D."/>
            <person name="McQuiston J.R."/>
        </authorList>
    </citation>
    <scope>NUCLEOTIDE SEQUENCE [LARGE SCALE GENOMIC DNA]</scope>
    <source>
        <strain evidence="2 5">H3001</strain>
    </source>
</reference>
<dbReference type="Proteomes" id="UP000270224">
    <property type="component" value="Unassembled WGS sequence"/>
</dbReference>
<evidence type="ECO:0000313" key="4">
    <source>
        <dbReference type="Proteomes" id="UP000270224"/>
    </source>
</evidence>
<keyword evidence="1" id="KW-1133">Transmembrane helix</keyword>
<keyword evidence="1" id="KW-0472">Membrane</keyword>
<gene>
    <name evidence="3" type="ORF">EGI11_10280</name>
    <name evidence="2" type="ORF">EIB71_05435</name>
</gene>
<dbReference type="EMBL" id="RJUG01000004">
    <property type="protein sequence ID" value="ROI08036.1"/>
    <property type="molecule type" value="Genomic_DNA"/>
</dbReference>
<dbReference type="Pfam" id="PF05751">
    <property type="entry name" value="FixH"/>
    <property type="match status" value="1"/>
</dbReference>
<feature type="transmembrane region" description="Helical" evidence="1">
    <location>
        <begin position="6"/>
        <end position="29"/>
    </location>
</feature>
<evidence type="ECO:0000313" key="2">
    <source>
        <dbReference type="EMBL" id="AZI67142.1"/>
    </source>
</evidence>
<dbReference type="OrthoDB" id="1493774at2"/>
<dbReference type="EMBL" id="CP034158">
    <property type="protein sequence ID" value="AZI67142.1"/>
    <property type="molecule type" value="Genomic_DNA"/>
</dbReference>
<proteinExistence type="predicted"/>
<reference evidence="4" key="1">
    <citation type="submission" date="2018-11" db="EMBL/GenBank/DDBJ databases">
        <title>Proposal to divide the Flavobacteriaceae and reorganize its genera based on Amino Acid Identity values calculated from whole genome sequences.</title>
        <authorList>
            <person name="Nicholson A.C."/>
            <person name="Gulvik C.A."/>
            <person name="Whitney A.M."/>
            <person name="Humrighouse B.W."/>
            <person name="Bell M."/>
            <person name="Holmens B."/>
            <person name="Steigerwalt A."/>
            <person name="Villarma A."/>
            <person name="Sheth M."/>
            <person name="Batra D."/>
            <person name="Pryor J."/>
            <person name="Bernardet J.-F."/>
            <person name="Hugo C."/>
            <person name="Kampfer P."/>
            <person name="Newman J."/>
            <person name="Mcquiston J.R."/>
        </authorList>
    </citation>
    <scope>NUCLEOTIDE SEQUENCE [LARGE SCALE GENOMIC DNA]</scope>
    <source>
        <strain evidence="4">H3056</strain>
    </source>
</reference>
<protein>
    <submittedName>
        <fullName evidence="3">Nitrogen fixation protein FixH</fullName>
    </submittedName>
</protein>
<keyword evidence="1" id="KW-0812">Transmembrane</keyword>
<accession>A0A3N0WSG9</accession>
<evidence type="ECO:0000313" key="5">
    <source>
        <dbReference type="Proteomes" id="UP000274483"/>
    </source>
</evidence>
<dbReference type="AlphaFoldDB" id="A0A3N0WSG9"/>
<name>A0A3N0WSG9_9FLAO</name>
<sequence>MFKKFSWGHGIVLALGSFIAFILFMILIFPNGQKNSELVSDDYYHDELTYQTVIDSKKNADLLAEKPTFQQMPSGIKILFPEKDLPENGKVNFELYRTDDSNLDVKKELSLDKAHAILIPAKVISKGSYTLKIKWQQNKIPYQVDYDVLWK</sequence>
<dbReference type="InterPro" id="IPR008620">
    <property type="entry name" value="FixH"/>
</dbReference>
<organism evidence="3 4">
    <name type="scientific">Kaistella daneshvariae</name>
    <dbReference type="NCBI Taxonomy" id="2487074"/>
    <lineage>
        <taxon>Bacteria</taxon>
        <taxon>Pseudomonadati</taxon>
        <taxon>Bacteroidota</taxon>
        <taxon>Flavobacteriia</taxon>
        <taxon>Flavobacteriales</taxon>
        <taxon>Weeksellaceae</taxon>
        <taxon>Chryseobacterium group</taxon>
        <taxon>Kaistella</taxon>
    </lineage>
</organism>
<evidence type="ECO:0000313" key="3">
    <source>
        <dbReference type="EMBL" id="ROI08036.1"/>
    </source>
</evidence>
<dbReference type="Proteomes" id="UP000274483">
    <property type="component" value="Chromosome"/>
</dbReference>
<dbReference type="RefSeq" id="WP_123266347.1">
    <property type="nucleotide sequence ID" value="NZ_CBCRWA010000002.1"/>
</dbReference>
<keyword evidence="5" id="KW-1185">Reference proteome</keyword>
<evidence type="ECO:0000256" key="1">
    <source>
        <dbReference type="SAM" id="Phobius"/>
    </source>
</evidence>
<reference evidence="3" key="3">
    <citation type="submission" date="2018-11" db="EMBL/GenBank/DDBJ databases">
        <title>Proposal to divide the Flavobacteriaceae and reorganize its genera based on Amino Acid Identity values calculated from whole genome sequences.</title>
        <authorList>
            <person name="Nicholson A.C."/>
            <person name="Gulvik C.A."/>
            <person name="Whitney A.M."/>
            <person name="Humrighouse B.W."/>
            <person name="Bell M."/>
            <person name="Holmes B."/>
            <person name="Steigerwalt A."/>
            <person name="Villarma A."/>
            <person name="Sheth M."/>
            <person name="Batra D."/>
            <person name="Pryor J."/>
            <person name="Bernardet J.-F."/>
            <person name="Hugo C."/>
            <person name="Kampfer P."/>
            <person name="Newman J."/>
            <person name="Mcquiston J.R."/>
        </authorList>
    </citation>
    <scope>NUCLEOTIDE SEQUENCE</scope>
    <source>
        <strain evidence="3">H3056</strain>
    </source>
</reference>